<protein>
    <submittedName>
        <fullName evidence="4">Uncharacterized protein</fullName>
    </submittedName>
</protein>
<keyword evidence="2" id="KW-0812">Transmembrane</keyword>
<feature type="signal peptide" evidence="3">
    <location>
        <begin position="1"/>
        <end position="28"/>
    </location>
</feature>
<organism evidence="4 5">
    <name type="scientific">Chlorella vulgaris</name>
    <name type="common">Green alga</name>
    <dbReference type="NCBI Taxonomy" id="3077"/>
    <lineage>
        <taxon>Eukaryota</taxon>
        <taxon>Viridiplantae</taxon>
        <taxon>Chlorophyta</taxon>
        <taxon>core chlorophytes</taxon>
        <taxon>Trebouxiophyceae</taxon>
        <taxon>Chlorellales</taxon>
        <taxon>Chlorellaceae</taxon>
        <taxon>Chlorella clade</taxon>
        <taxon>Chlorella</taxon>
    </lineage>
</organism>
<sequence>MPRSPLTLLPALLSFSVLLCCHVGGAAAKHAAAHPDSLLGCLERQGIRTLIGADVSYYKSRQVFSKLFEDWPAAIAYPNGTADVAAAVRCAVPQQVARLRFGAATVPKPRHSRVVSTLSLPWPWEVFSDDNSIDGSSGAAPRGQVGPPPLLPQLPPPPQQPTVCDVISELQCFEQDVTTSLAGVETRLSAIEGRLKSSVNFSTVAGRLAKGIMRVCTFLIILAKGVFAVGMLIAMLWR</sequence>
<feature type="chain" id="PRO_5038723800" evidence="3">
    <location>
        <begin position="29"/>
        <end position="238"/>
    </location>
</feature>
<dbReference type="InterPro" id="IPR016167">
    <property type="entry name" value="FAD-bd_PCMH_sub1"/>
</dbReference>
<keyword evidence="3" id="KW-0732">Signal</keyword>
<feature type="compositionally biased region" description="Pro residues" evidence="1">
    <location>
        <begin position="146"/>
        <end position="159"/>
    </location>
</feature>
<reference evidence="4" key="1">
    <citation type="journal article" date="2019" name="Plant J.">
        <title>Chlorella vulgaris genome assembly and annotation reveals the molecular basis for metabolic acclimation to high light conditions.</title>
        <authorList>
            <person name="Cecchin M."/>
            <person name="Marcolungo L."/>
            <person name="Rossato M."/>
            <person name="Girolomoni L."/>
            <person name="Cosentino E."/>
            <person name="Cuine S."/>
            <person name="Li-Beisson Y."/>
            <person name="Delledonne M."/>
            <person name="Ballottari M."/>
        </authorList>
    </citation>
    <scope>NUCLEOTIDE SEQUENCE</scope>
    <source>
        <strain evidence="4">211/11P</strain>
    </source>
</reference>
<evidence type="ECO:0000256" key="3">
    <source>
        <dbReference type="SAM" id="SignalP"/>
    </source>
</evidence>
<name>A0A9D4TWW4_CHLVU</name>
<dbReference type="Proteomes" id="UP001055712">
    <property type="component" value="Unassembled WGS sequence"/>
</dbReference>
<evidence type="ECO:0000256" key="2">
    <source>
        <dbReference type="SAM" id="Phobius"/>
    </source>
</evidence>
<proteinExistence type="predicted"/>
<evidence type="ECO:0000313" key="5">
    <source>
        <dbReference type="Proteomes" id="UP001055712"/>
    </source>
</evidence>
<evidence type="ECO:0000313" key="4">
    <source>
        <dbReference type="EMBL" id="KAI3436400.1"/>
    </source>
</evidence>
<feature type="transmembrane region" description="Helical" evidence="2">
    <location>
        <begin position="217"/>
        <end position="237"/>
    </location>
</feature>
<dbReference type="EMBL" id="SIDB01000002">
    <property type="protein sequence ID" value="KAI3436400.1"/>
    <property type="molecule type" value="Genomic_DNA"/>
</dbReference>
<reference evidence="4" key="2">
    <citation type="submission" date="2020-11" db="EMBL/GenBank/DDBJ databases">
        <authorList>
            <person name="Cecchin M."/>
            <person name="Marcolungo L."/>
            <person name="Rossato M."/>
            <person name="Girolomoni L."/>
            <person name="Cosentino E."/>
            <person name="Cuine S."/>
            <person name="Li-Beisson Y."/>
            <person name="Delledonne M."/>
            <person name="Ballottari M."/>
        </authorList>
    </citation>
    <scope>NUCLEOTIDE SEQUENCE</scope>
    <source>
        <strain evidence="4">211/11P</strain>
        <tissue evidence="4">Whole cell</tissue>
    </source>
</reference>
<accession>A0A9D4TWW4</accession>
<feature type="region of interest" description="Disordered" evidence="1">
    <location>
        <begin position="133"/>
        <end position="159"/>
    </location>
</feature>
<comment type="caution">
    <text evidence="4">The sequence shown here is derived from an EMBL/GenBank/DDBJ whole genome shotgun (WGS) entry which is preliminary data.</text>
</comment>
<gene>
    <name evidence="4" type="ORF">D9Q98_005817</name>
</gene>
<evidence type="ECO:0000256" key="1">
    <source>
        <dbReference type="SAM" id="MobiDB-lite"/>
    </source>
</evidence>
<keyword evidence="2" id="KW-0472">Membrane</keyword>
<keyword evidence="2" id="KW-1133">Transmembrane helix</keyword>
<keyword evidence="5" id="KW-1185">Reference proteome</keyword>
<dbReference type="AlphaFoldDB" id="A0A9D4TWW4"/>
<dbReference type="Gene3D" id="3.30.43.10">
    <property type="entry name" value="Uridine Diphospho-n-acetylenolpyruvylglucosamine Reductase, domain 2"/>
    <property type="match status" value="1"/>
</dbReference>